<proteinExistence type="predicted"/>
<dbReference type="CDD" id="cd10442">
    <property type="entry name" value="GIY-YIG_PLEs"/>
    <property type="match status" value="1"/>
</dbReference>
<reference evidence="3" key="1">
    <citation type="submission" date="2023-07" db="EMBL/GenBank/DDBJ databases">
        <authorList>
            <person name="Stuckert A."/>
        </authorList>
    </citation>
    <scope>NUCLEOTIDE SEQUENCE</scope>
</reference>
<name>A0ABN9LLM5_9NEOB</name>
<dbReference type="EMBL" id="CAUEEQ010020366">
    <property type="protein sequence ID" value="CAJ0942722.1"/>
    <property type="molecule type" value="Genomic_DNA"/>
</dbReference>
<evidence type="ECO:0000313" key="3">
    <source>
        <dbReference type="EMBL" id="CAJ0942722.1"/>
    </source>
</evidence>
<keyword evidence="4" id="KW-1185">Reference proteome</keyword>
<gene>
    <name evidence="3" type="ORF">RIMI_LOCUS9703338</name>
</gene>
<comment type="caution">
    <text evidence="3">The sequence shown here is derived from an EMBL/GenBank/DDBJ whole genome shotgun (WGS) entry which is preliminary data.</text>
</comment>
<dbReference type="PROSITE" id="PS50164">
    <property type="entry name" value="GIY_YIG"/>
    <property type="match status" value="1"/>
</dbReference>
<feature type="compositionally biased region" description="Polar residues" evidence="1">
    <location>
        <begin position="12"/>
        <end position="24"/>
    </location>
</feature>
<evidence type="ECO:0000256" key="1">
    <source>
        <dbReference type="SAM" id="MobiDB-lite"/>
    </source>
</evidence>
<sequence>MFESDQEHAQKDSGSVESQSPGSTVQENLLLFDRPDFSENGNTKYVTQLTCARKDVGSLPEPTSNGGTQHMQYYLSICFAGSSGTQRVYLRAVSSEGNQGKHWVTKRGPALSYPMFTLVTGIIGRWRASRADCMNRFQEVIERELKQLKIRDTASNTTNNLTKKQRNIIKEIQDMKDITIKMSDKGGVVVIMDSSQYRNGILDLLSDDTTYRKLKSDPTFIYKTKMDNVIQDGLSLGVISSKQAEFLKIGFELVISCTIHCNTSVRLVSPMPTLTVGAMTSPPGAHCQKMSGRSEHRWNKEEEGFGYGIECGAPYTNAYMAHFEDTLIYTCDLFRTYCVVWKRYIDDIFCVWKGDLTTLETFFLFLKSSWPGLDFTMTHHHHEISFLDTLVMTDIYGNLSTDLYSKPTDLNSLLDYDSFHPRRMINSIPKSQIHRVHKIVSDPSLKAQRTTEMQSKFQNRGYPPQVLNLTQNTRRRENPMGPRIPFVHQYHPAAYRIHRSIHQHWHILKTAYPTIEKFKNPFLPCFRRARNIRDTLVRADIGPSRSPSSQRFLCNPKKGTFPCLNCNQCSNVLKGDTIYHPYTRKMYNINNSFTCNSNFVVYLIKCPCGLLYVGETTQAIKDRISKHKSTIRCKNLLLPIPDHFSSKGHSVSQLRFQVIEQVTPPRRGGDRISILKRREAFWIHELNTLSPKGLNRDYDLQSFM</sequence>
<dbReference type="PANTHER" id="PTHR21301:SF12">
    <property type="match status" value="1"/>
</dbReference>
<organism evidence="3 4">
    <name type="scientific">Ranitomeya imitator</name>
    <name type="common">mimic poison frog</name>
    <dbReference type="NCBI Taxonomy" id="111125"/>
    <lineage>
        <taxon>Eukaryota</taxon>
        <taxon>Metazoa</taxon>
        <taxon>Chordata</taxon>
        <taxon>Craniata</taxon>
        <taxon>Vertebrata</taxon>
        <taxon>Euteleostomi</taxon>
        <taxon>Amphibia</taxon>
        <taxon>Batrachia</taxon>
        <taxon>Anura</taxon>
        <taxon>Neobatrachia</taxon>
        <taxon>Hyloidea</taxon>
        <taxon>Dendrobatidae</taxon>
        <taxon>Dendrobatinae</taxon>
        <taxon>Ranitomeya</taxon>
    </lineage>
</organism>
<dbReference type="Proteomes" id="UP001176940">
    <property type="component" value="Unassembled WGS sequence"/>
</dbReference>
<dbReference type="InterPro" id="IPR000305">
    <property type="entry name" value="GIY-YIG_endonuc"/>
</dbReference>
<accession>A0ABN9LLM5</accession>
<dbReference type="PANTHER" id="PTHR21301">
    <property type="entry name" value="REVERSE TRANSCRIPTASE"/>
    <property type="match status" value="1"/>
</dbReference>
<feature type="compositionally biased region" description="Basic and acidic residues" evidence="1">
    <location>
        <begin position="1"/>
        <end position="11"/>
    </location>
</feature>
<evidence type="ECO:0000313" key="4">
    <source>
        <dbReference type="Proteomes" id="UP001176940"/>
    </source>
</evidence>
<dbReference type="InterPro" id="IPR058912">
    <property type="entry name" value="HTH_animal"/>
</dbReference>
<dbReference type="Pfam" id="PF26215">
    <property type="entry name" value="HTH_animal"/>
    <property type="match status" value="1"/>
</dbReference>
<protein>
    <recommendedName>
        <fullName evidence="2">GIY-YIG domain-containing protein</fullName>
    </recommendedName>
</protein>
<evidence type="ECO:0000259" key="2">
    <source>
        <dbReference type="PROSITE" id="PS50164"/>
    </source>
</evidence>
<feature type="region of interest" description="Disordered" evidence="1">
    <location>
        <begin position="1"/>
        <end position="24"/>
    </location>
</feature>
<feature type="domain" description="GIY-YIG" evidence="2">
    <location>
        <begin position="597"/>
        <end position="696"/>
    </location>
</feature>